<organism evidence="2 3">
    <name type="scientific">Allorhizobium terrae</name>
    <dbReference type="NCBI Taxonomy" id="1848972"/>
    <lineage>
        <taxon>Bacteria</taxon>
        <taxon>Pseudomonadati</taxon>
        <taxon>Pseudomonadota</taxon>
        <taxon>Alphaproteobacteria</taxon>
        <taxon>Hyphomicrobiales</taxon>
        <taxon>Rhizobiaceae</taxon>
        <taxon>Rhizobium/Agrobacterium group</taxon>
        <taxon>Allorhizobium</taxon>
    </lineage>
</organism>
<accession>A0A4S4A6Q0</accession>
<evidence type="ECO:0000313" key="3">
    <source>
        <dbReference type="Proteomes" id="UP000310754"/>
    </source>
</evidence>
<proteinExistence type="predicted"/>
<protein>
    <submittedName>
        <fullName evidence="2">Uncharacterized protein</fullName>
    </submittedName>
</protein>
<gene>
    <name evidence="2" type="ORF">E6C51_03765</name>
</gene>
<keyword evidence="1" id="KW-0812">Transmembrane</keyword>
<reference evidence="2 3" key="1">
    <citation type="submission" date="2019-04" db="EMBL/GenBank/DDBJ databases">
        <title>Rhizobium terrae sp. nov., isolated from a paddy soil.</title>
        <authorList>
            <person name="Lin S.-Y."/>
            <person name="Hameed A."/>
            <person name="Huang H.-I."/>
            <person name="Young C.-C."/>
        </authorList>
    </citation>
    <scope>NUCLEOTIDE SEQUENCE [LARGE SCALE GENOMIC DNA]</scope>
    <source>
        <strain evidence="2 3">CC-HIH110</strain>
    </source>
</reference>
<feature type="transmembrane region" description="Helical" evidence="1">
    <location>
        <begin position="16"/>
        <end position="36"/>
    </location>
</feature>
<keyword evidence="1" id="KW-1133">Transmembrane helix</keyword>
<feature type="transmembrane region" description="Helical" evidence="1">
    <location>
        <begin position="135"/>
        <end position="154"/>
    </location>
</feature>
<dbReference type="AlphaFoldDB" id="A0A4S4A6Q0"/>
<feature type="transmembrane region" description="Helical" evidence="1">
    <location>
        <begin position="48"/>
        <end position="73"/>
    </location>
</feature>
<keyword evidence="3" id="KW-1185">Reference proteome</keyword>
<sequence>MITKILMPFTELDKPILSASLLGGLFWLIGNCWALGPDSFGYLSVMDIIRASIISVPLAAILNAIMVLPVFIFSPPIKKARKYHYTSINIKISRFYFKNSTKIKYFLFCVLFSNFGVIFSLYMTENPKEKYIINQYTSIPLILIIIIIFFFLCSASGKNRFKIENILILLINILLIITTSSYSLSIDKILNKKYNYNENICVSNECWNGRTISRLSDATYFMQENTGRMIVVMNSQIISIKYFR</sequence>
<dbReference type="RefSeq" id="WP_190235053.1">
    <property type="nucleotide sequence ID" value="NZ_SSOA01000001.1"/>
</dbReference>
<feature type="transmembrane region" description="Helical" evidence="1">
    <location>
        <begin position="103"/>
        <end position="123"/>
    </location>
</feature>
<feature type="transmembrane region" description="Helical" evidence="1">
    <location>
        <begin position="166"/>
        <end position="184"/>
    </location>
</feature>
<keyword evidence="1" id="KW-0472">Membrane</keyword>
<comment type="caution">
    <text evidence="2">The sequence shown here is derived from an EMBL/GenBank/DDBJ whole genome shotgun (WGS) entry which is preliminary data.</text>
</comment>
<evidence type="ECO:0000313" key="2">
    <source>
        <dbReference type="EMBL" id="THF54215.1"/>
    </source>
</evidence>
<name>A0A4S4A6Q0_9HYPH</name>
<dbReference type="EMBL" id="SSOA01000001">
    <property type="protein sequence ID" value="THF54215.1"/>
    <property type="molecule type" value="Genomic_DNA"/>
</dbReference>
<dbReference type="Proteomes" id="UP000310754">
    <property type="component" value="Unassembled WGS sequence"/>
</dbReference>
<evidence type="ECO:0000256" key="1">
    <source>
        <dbReference type="SAM" id="Phobius"/>
    </source>
</evidence>